<sequence length="197" mass="22574">MDQNPYAAPESDLKVETRVEKTQFYVVSIQKFTVLFLSSLGFYTVYWFYRNWKQYRDYTGQKLWPVARAIFSIFFAHRLFAEVDRSLSENGRVFRWLPAAQATAYVVLSIISKTLDRLAFKEIGSPYTDALSLLILPFLYFALITPQRAINHSQGDPDGSSNNNFTTVNYVWIVIGIALWALSLLGLATSFALIDLE</sequence>
<reference evidence="2 3" key="1">
    <citation type="submission" date="2019-10" db="EMBL/GenBank/DDBJ databases">
        <title>Extracellular Electron Transfer in a Candidatus Methanoperedens spp. Enrichment Culture.</title>
        <authorList>
            <person name="Berger S."/>
            <person name="Rangel Shaw D."/>
            <person name="Berben T."/>
            <person name="In 'T Zandt M."/>
            <person name="Frank J."/>
            <person name="Reimann J."/>
            <person name="Jetten M.S.M."/>
            <person name="Welte C.U."/>
        </authorList>
    </citation>
    <scope>NUCLEOTIDE SEQUENCE [LARGE SCALE GENOMIC DNA]</scope>
    <source>
        <strain evidence="2">SB12</strain>
    </source>
</reference>
<evidence type="ECO:0000313" key="2">
    <source>
        <dbReference type="EMBL" id="KAB2932690.1"/>
    </source>
</evidence>
<keyword evidence="1" id="KW-0472">Membrane</keyword>
<accession>A0A833H1Q4</accession>
<gene>
    <name evidence="2" type="ORF">F9K24_09935</name>
</gene>
<protein>
    <recommendedName>
        <fullName evidence="4">DUF4234 domain-containing protein</fullName>
    </recommendedName>
</protein>
<proteinExistence type="predicted"/>
<evidence type="ECO:0008006" key="4">
    <source>
        <dbReference type="Google" id="ProtNLM"/>
    </source>
</evidence>
<keyword evidence="1" id="KW-0812">Transmembrane</keyword>
<dbReference type="EMBL" id="WBUI01000008">
    <property type="protein sequence ID" value="KAB2932690.1"/>
    <property type="molecule type" value="Genomic_DNA"/>
</dbReference>
<feature type="transmembrane region" description="Helical" evidence="1">
    <location>
        <begin position="61"/>
        <end position="81"/>
    </location>
</feature>
<dbReference type="Proteomes" id="UP000460298">
    <property type="component" value="Unassembled WGS sequence"/>
</dbReference>
<name>A0A833H1Q4_9LEPT</name>
<feature type="transmembrane region" description="Helical" evidence="1">
    <location>
        <begin position="131"/>
        <end position="150"/>
    </location>
</feature>
<keyword evidence="1" id="KW-1133">Transmembrane helix</keyword>
<organism evidence="2 3">
    <name type="scientific">Leptonema illini</name>
    <dbReference type="NCBI Taxonomy" id="183"/>
    <lineage>
        <taxon>Bacteria</taxon>
        <taxon>Pseudomonadati</taxon>
        <taxon>Spirochaetota</taxon>
        <taxon>Spirochaetia</taxon>
        <taxon>Leptospirales</taxon>
        <taxon>Leptospiraceae</taxon>
        <taxon>Leptonema</taxon>
    </lineage>
</organism>
<evidence type="ECO:0000256" key="1">
    <source>
        <dbReference type="SAM" id="Phobius"/>
    </source>
</evidence>
<feature type="transmembrane region" description="Helical" evidence="1">
    <location>
        <begin position="24"/>
        <end position="49"/>
    </location>
</feature>
<evidence type="ECO:0000313" key="3">
    <source>
        <dbReference type="Proteomes" id="UP000460298"/>
    </source>
</evidence>
<dbReference type="AlphaFoldDB" id="A0A833H1Q4"/>
<comment type="caution">
    <text evidence="2">The sequence shown here is derived from an EMBL/GenBank/DDBJ whole genome shotgun (WGS) entry which is preliminary data.</text>
</comment>
<feature type="transmembrane region" description="Helical" evidence="1">
    <location>
        <begin position="170"/>
        <end position="194"/>
    </location>
</feature>
<feature type="transmembrane region" description="Helical" evidence="1">
    <location>
        <begin position="93"/>
        <end position="111"/>
    </location>
</feature>